<sequence length="250" mass="28218">MLLESIPILRKRFRKGRDWIREPGETSGDNVLQTTKAIELNFSTLRTVFKWMPSQKLSITTLEPEVKALFRKMNHVPEDRRQSWIDSWSVRTMQKRKEWAKKVKDARLAAMMEEGEEEIEDEDEDQEGPAEDEDGEDDGYDDDDNAPGPGEDEDDDARAGNDEPEEGGSRGDEHPNEEDGAGDEGENHDEGQEHGTGAGEEGEEEEDNDADDAIVEEGVTSSTYGMAQKRDRLKNLREQIAALQASMYLT</sequence>
<evidence type="ECO:0000313" key="2">
    <source>
        <dbReference type="EMBL" id="CAE7483742.1"/>
    </source>
</evidence>
<feature type="compositionally biased region" description="Acidic residues" evidence="1">
    <location>
        <begin position="200"/>
        <end position="215"/>
    </location>
</feature>
<reference evidence="2" key="1">
    <citation type="submission" date="2021-02" db="EMBL/GenBank/DDBJ databases">
        <authorList>
            <person name="Dougan E. K."/>
            <person name="Rhodes N."/>
            <person name="Thang M."/>
            <person name="Chan C."/>
        </authorList>
    </citation>
    <scope>NUCLEOTIDE SEQUENCE</scope>
</reference>
<proteinExistence type="predicted"/>
<dbReference type="OrthoDB" id="445100at2759"/>
<evidence type="ECO:0000313" key="3">
    <source>
        <dbReference type="Proteomes" id="UP000649617"/>
    </source>
</evidence>
<dbReference type="Proteomes" id="UP000649617">
    <property type="component" value="Unassembled WGS sequence"/>
</dbReference>
<feature type="compositionally biased region" description="Basic and acidic residues" evidence="1">
    <location>
        <begin position="157"/>
        <end position="174"/>
    </location>
</feature>
<comment type="caution">
    <text evidence="2">The sequence shown here is derived from an EMBL/GenBank/DDBJ whole genome shotgun (WGS) entry which is preliminary data.</text>
</comment>
<dbReference type="AlphaFoldDB" id="A0A812SJ79"/>
<keyword evidence="3" id="KW-1185">Reference proteome</keyword>
<evidence type="ECO:0000256" key="1">
    <source>
        <dbReference type="SAM" id="MobiDB-lite"/>
    </source>
</evidence>
<feature type="region of interest" description="Disordered" evidence="1">
    <location>
        <begin position="114"/>
        <end position="231"/>
    </location>
</feature>
<protein>
    <submittedName>
        <fullName evidence="2">Uncharacterized protein</fullName>
    </submittedName>
</protein>
<name>A0A812SJ79_SYMPI</name>
<gene>
    <name evidence="2" type="ORF">SPIL2461_LOCUS12376</name>
</gene>
<dbReference type="EMBL" id="CAJNIZ010025417">
    <property type="protein sequence ID" value="CAE7483742.1"/>
    <property type="molecule type" value="Genomic_DNA"/>
</dbReference>
<feature type="compositionally biased region" description="Acidic residues" evidence="1">
    <location>
        <begin position="114"/>
        <end position="156"/>
    </location>
</feature>
<accession>A0A812SJ79</accession>
<feature type="compositionally biased region" description="Acidic residues" evidence="1">
    <location>
        <begin position="175"/>
        <end position="187"/>
    </location>
</feature>
<organism evidence="2 3">
    <name type="scientific">Symbiodinium pilosum</name>
    <name type="common">Dinoflagellate</name>
    <dbReference type="NCBI Taxonomy" id="2952"/>
    <lineage>
        <taxon>Eukaryota</taxon>
        <taxon>Sar</taxon>
        <taxon>Alveolata</taxon>
        <taxon>Dinophyceae</taxon>
        <taxon>Suessiales</taxon>
        <taxon>Symbiodiniaceae</taxon>
        <taxon>Symbiodinium</taxon>
    </lineage>
</organism>